<evidence type="ECO:0000313" key="6">
    <source>
        <dbReference type="Proteomes" id="UP000748756"/>
    </source>
</evidence>
<dbReference type="InterPro" id="IPR020373">
    <property type="entry name" value="Kgd4/YMR-31"/>
</dbReference>
<feature type="compositionally biased region" description="Basic and acidic residues" evidence="4">
    <location>
        <begin position="39"/>
        <end position="55"/>
    </location>
</feature>
<proteinExistence type="inferred from homology"/>
<dbReference type="GO" id="GO:0005739">
    <property type="term" value="C:mitochondrion"/>
    <property type="evidence" value="ECO:0007669"/>
    <property type="project" value="UniProtKB-SubCell"/>
</dbReference>
<name>A0A9P5RXG7_9FUNG</name>
<dbReference type="Pfam" id="PF10937">
    <property type="entry name" value="Kgd4-YMR31"/>
    <property type="match status" value="1"/>
</dbReference>
<evidence type="ECO:0000256" key="3">
    <source>
        <dbReference type="ARBA" id="ARBA00043970"/>
    </source>
</evidence>
<reference evidence="5" key="1">
    <citation type="journal article" date="2020" name="Fungal Divers.">
        <title>Resolving the Mortierellaceae phylogeny through synthesis of multi-gene phylogenetics and phylogenomics.</title>
        <authorList>
            <person name="Vandepol N."/>
            <person name="Liber J."/>
            <person name="Desiro A."/>
            <person name="Na H."/>
            <person name="Kennedy M."/>
            <person name="Barry K."/>
            <person name="Grigoriev I.V."/>
            <person name="Miller A.N."/>
            <person name="O'Donnell K."/>
            <person name="Stajich J.E."/>
            <person name="Bonito G."/>
        </authorList>
    </citation>
    <scope>NUCLEOTIDE SEQUENCE</scope>
    <source>
        <strain evidence="5">NRRL 6426</strain>
    </source>
</reference>
<feature type="compositionally biased region" description="Low complexity" evidence="4">
    <location>
        <begin position="59"/>
        <end position="81"/>
    </location>
</feature>
<sequence>MEQKCQEQLLQGKYPVKVKDYMTHDFFSTPLENNRTLLAHHDPTRHPAAPKDAEYPLKAGTPTKATAASSKPSSSAVTTSGPHGASRQFLDFADLPNRYRHPLLTEAEIEAVEAGGATAIY</sequence>
<evidence type="ECO:0000313" key="5">
    <source>
        <dbReference type="EMBL" id="KAF9149743.1"/>
    </source>
</evidence>
<comment type="caution">
    <text evidence="5">The sequence shown here is derived from an EMBL/GenBank/DDBJ whole genome shotgun (WGS) entry which is preliminary data.</text>
</comment>
<evidence type="ECO:0000256" key="2">
    <source>
        <dbReference type="ARBA" id="ARBA00023128"/>
    </source>
</evidence>
<dbReference type="GO" id="GO:0006103">
    <property type="term" value="P:2-oxoglutarate metabolic process"/>
    <property type="evidence" value="ECO:0007669"/>
    <property type="project" value="InterPro"/>
</dbReference>
<dbReference type="AlphaFoldDB" id="A0A9P5RXG7"/>
<dbReference type="OrthoDB" id="2116030at2759"/>
<feature type="region of interest" description="Disordered" evidence="4">
    <location>
        <begin position="37"/>
        <end position="89"/>
    </location>
</feature>
<protein>
    <submittedName>
        <fullName evidence="5">Uncharacterized protein</fullName>
    </submittedName>
</protein>
<accession>A0A9P5RXG7</accession>
<evidence type="ECO:0000256" key="4">
    <source>
        <dbReference type="SAM" id="MobiDB-lite"/>
    </source>
</evidence>
<keyword evidence="2" id="KW-0496">Mitochondrion</keyword>
<gene>
    <name evidence="5" type="ORF">BG015_008439</name>
</gene>
<dbReference type="EMBL" id="JAAAUQ010000492">
    <property type="protein sequence ID" value="KAF9149743.1"/>
    <property type="molecule type" value="Genomic_DNA"/>
</dbReference>
<evidence type="ECO:0000256" key="1">
    <source>
        <dbReference type="ARBA" id="ARBA00004173"/>
    </source>
</evidence>
<dbReference type="Proteomes" id="UP000748756">
    <property type="component" value="Unassembled WGS sequence"/>
</dbReference>
<comment type="similarity">
    <text evidence="3">Belongs to the alpha-ketoglutarate dehydrogenase component 4 family.</text>
</comment>
<keyword evidence="6" id="KW-1185">Reference proteome</keyword>
<organism evidence="5 6">
    <name type="scientific">Linnemannia schmuckeri</name>
    <dbReference type="NCBI Taxonomy" id="64567"/>
    <lineage>
        <taxon>Eukaryota</taxon>
        <taxon>Fungi</taxon>
        <taxon>Fungi incertae sedis</taxon>
        <taxon>Mucoromycota</taxon>
        <taxon>Mortierellomycotina</taxon>
        <taxon>Mortierellomycetes</taxon>
        <taxon>Mortierellales</taxon>
        <taxon>Mortierellaceae</taxon>
        <taxon>Linnemannia</taxon>
    </lineage>
</organism>
<comment type="subcellular location">
    <subcellularLocation>
        <location evidence="1">Mitochondrion</location>
    </subcellularLocation>
</comment>